<feature type="compositionally biased region" description="Polar residues" evidence="3">
    <location>
        <begin position="43"/>
        <end position="55"/>
    </location>
</feature>
<evidence type="ECO:0000256" key="2">
    <source>
        <dbReference type="SAM" id="Coils"/>
    </source>
</evidence>
<evidence type="ECO:0000313" key="6">
    <source>
        <dbReference type="Proteomes" id="UP000580250"/>
    </source>
</evidence>
<feature type="region of interest" description="Disordered" evidence="3">
    <location>
        <begin position="278"/>
        <end position="307"/>
    </location>
</feature>
<feature type="coiled-coil region" evidence="2">
    <location>
        <begin position="70"/>
        <end position="97"/>
    </location>
</feature>
<dbReference type="Proteomes" id="UP000580250">
    <property type="component" value="Unassembled WGS sequence"/>
</dbReference>
<dbReference type="EMBL" id="CAJEWN010000204">
    <property type="protein sequence ID" value="CAD2172668.1"/>
    <property type="molecule type" value="Genomic_DNA"/>
</dbReference>
<feature type="region of interest" description="Disordered" evidence="3">
    <location>
        <begin position="193"/>
        <end position="243"/>
    </location>
</feature>
<feature type="compositionally biased region" description="Low complexity" evidence="3">
    <location>
        <begin position="15"/>
        <end position="37"/>
    </location>
</feature>
<comment type="caution">
    <text evidence="5">The sequence shown here is derived from an EMBL/GenBank/DDBJ whole genome shotgun (WGS) entry which is preliminary data.</text>
</comment>
<dbReference type="InterPro" id="IPR036860">
    <property type="entry name" value="SH2_dom_sf"/>
</dbReference>
<evidence type="ECO:0000256" key="3">
    <source>
        <dbReference type="SAM" id="MobiDB-lite"/>
    </source>
</evidence>
<feature type="region of interest" description="Disordered" evidence="3">
    <location>
        <begin position="1"/>
        <end position="61"/>
    </location>
</feature>
<dbReference type="OrthoDB" id="5914531at2759"/>
<gene>
    <name evidence="5" type="ORF">MENT_LOCUS24231</name>
</gene>
<proteinExistence type="predicted"/>
<feature type="compositionally biased region" description="Low complexity" evidence="3">
    <location>
        <begin position="211"/>
        <end position="221"/>
    </location>
</feature>
<dbReference type="Gene3D" id="3.30.505.10">
    <property type="entry name" value="SH2 domain"/>
    <property type="match status" value="1"/>
</dbReference>
<organism evidence="5 6">
    <name type="scientific">Meloidogyne enterolobii</name>
    <name type="common">Root-knot nematode worm</name>
    <name type="synonym">Meloidogyne mayaguensis</name>
    <dbReference type="NCBI Taxonomy" id="390850"/>
    <lineage>
        <taxon>Eukaryota</taxon>
        <taxon>Metazoa</taxon>
        <taxon>Ecdysozoa</taxon>
        <taxon>Nematoda</taxon>
        <taxon>Chromadorea</taxon>
        <taxon>Rhabditida</taxon>
        <taxon>Tylenchina</taxon>
        <taxon>Tylenchomorpha</taxon>
        <taxon>Tylenchoidea</taxon>
        <taxon>Meloidogynidae</taxon>
        <taxon>Meloidogyninae</taxon>
        <taxon>Meloidogyne</taxon>
    </lineage>
</organism>
<dbReference type="InterPro" id="IPR000980">
    <property type="entry name" value="SH2"/>
</dbReference>
<feature type="domain" description="SH2" evidence="4">
    <location>
        <begin position="342"/>
        <end position="436"/>
    </location>
</feature>
<name>A0A6V7VE30_MELEN</name>
<evidence type="ECO:0000256" key="1">
    <source>
        <dbReference type="PROSITE-ProRule" id="PRU00191"/>
    </source>
</evidence>
<dbReference type="AlphaFoldDB" id="A0A6V7VE30"/>
<dbReference type="PROSITE" id="PS50001">
    <property type="entry name" value="SH2"/>
    <property type="match status" value="1"/>
</dbReference>
<evidence type="ECO:0000259" key="4">
    <source>
        <dbReference type="PROSITE" id="PS50001"/>
    </source>
</evidence>
<feature type="compositionally biased region" description="Polar residues" evidence="3">
    <location>
        <begin position="296"/>
        <end position="305"/>
    </location>
</feature>
<feature type="compositionally biased region" description="Low complexity" evidence="3">
    <location>
        <begin position="285"/>
        <end position="295"/>
    </location>
</feature>
<reference evidence="5 6" key="1">
    <citation type="submission" date="2020-08" db="EMBL/GenBank/DDBJ databases">
        <authorList>
            <person name="Koutsovoulos G."/>
            <person name="Danchin GJ E."/>
        </authorList>
    </citation>
    <scope>NUCLEOTIDE SEQUENCE [LARGE SCALE GENOMIC DNA]</scope>
</reference>
<accession>A0A6V7VE30</accession>
<sequence length="446" mass="51024">MAALFDATTPATPYFSSTSSSSSSPSSSSSSSHFSPSNKHQLKQINNRRSNSPNSDHYDTPWEFKNRTLAAILENQRQEQQQQLKHLEKQIEIKNQKNNEVNIPNCNNNNQKILNNEKERCEGEETVELGKRLSFQANSSKMEELKTKNLSKHPIQQHSILEDNIKTRKGKIRNDGQLNSNLQPTKNLELKIKNNKESPSPPPLPAHKNNLKQQQNNNNNNISARSPSKPPLSPLKSNFFLHSPNNLNNQNLMKFGDKQQQKLINERIKCLNSNLQKETKEENKNNNIIIKNQKQLSPNIKQRSAPSRKYPLVNLTTKNKNEVLTFCQENPFGEKEKLNNNLIHENMERAEAELLLGAMPLGSHLLRRRPDRSLALSLKANEGVLHIKLEYRCDRWVLGEGPRFNSVVEMLKAYRRVELPVRGAEQIRLTILFRPGDMPGRGLLLL</sequence>
<evidence type="ECO:0000313" key="5">
    <source>
        <dbReference type="EMBL" id="CAD2172668.1"/>
    </source>
</evidence>
<dbReference type="SUPFAM" id="SSF55550">
    <property type="entry name" value="SH2 domain"/>
    <property type="match status" value="1"/>
</dbReference>
<protein>
    <recommendedName>
        <fullName evidence="4">SH2 domain-containing protein</fullName>
    </recommendedName>
</protein>
<dbReference type="Pfam" id="PF00017">
    <property type="entry name" value="SH2"/>
    <property type="match status" value="1"/>
</dbReference>
<dbReference type="SMART" id="SM00252">
    <property type="entry name" value="SH2"/>
    <property type="match status" value="1"/>
</dbReference>
<keyword evidence="2" id="KW-0175">Coiled coil</keyword>
<keyword evidence="1" id="KW-0727">SH2 domain</keyword>